<evidence type="ECO:0000313" key="3">
    <source>
        <dbReference type="Proteomes" id="UP001257277"/>
    </source>
</evidence>
<evidence type="ECO:0000256" key="1">
    <source>
        <dbReference type="SAM" id="Phobius"/>
    </source>
</evidence>
<dbReference type="EMBL" id="JAVTTO010000001">
    <property type="protein sequence ID" value="MDT7830756.1"/>
    <property type="molecule type" value="Genomic_DNA"/>
</dbReference>
<accession>A0ABU3LAJ4</accession>
<protein>
    <recommendedName>
        <fullName evidence="4">DUF4234 domain-containing protein</fullName>
    </recommendedName>
</protein>
<reference evidence="2 3" key="1">
    <citation type="submission" date="2023-09" db="EMBL/GenBank/DDBJ databases">
        <title>Novel taxa isolated from Blanes Bay.</title>
        <authorList>
            <person name="Rey-Velasco X."/>
            <person name="Lucena T."/>
        </authorList>
    </citation>
    <scope>NUCLEOTIDE SEQUENCE [LARGE SCALE GENOMIC DNA]</scope>
    <source>
        <strain evidence="2 3">S356</strain>
    </source>
</reference>
<feature type="transmembrane region" description="Helical" evidence="1">
    <location>
        <begin position="30"/>
        <end position="51"/>
    </location>
</feature>
<keyword evidence="3" id="KW-1185">Reference proteome</keyword>
<name>A0ABU3LAJ4_9FLAO</name>
<feature type="transmembrane region" description="Helical" evidence="1">
    <location>
        <begin position="71"/>
        <end position="90"/>
    </location>
</feature>
<dbReference type="RefSeq" id="WP_349240020.1">
    <property type="nucleotide sequence ID" value="NZ_JAVTTO010000001.1"/>
</dbReference>
<evidence type="ECO:0000313" key="2">
    <source>
        <dbReference type="EMBL" id="MDT7830756.1"/>
    </source>
</evidence>
<comment type="caution">
    <text evidence="2">The sequence shown here is derived from an EMBL/GenBank/DDBJ whole genome shotgun (WGS) entry which is preliminary data.</text>
</comment>
<proteinExistence type="predicted"/>
<organism evidence="2 3">
    <name type="scientific">Asprobacillus argus</name>
    <dbReference type="NCBI Taxonomy" id="3076534"/>
    <lineage>
        <taxon>Bacteria</taxon>
        <taxon>Pseudomonadati</taxon>
        <taxon>Bacteroidota</taxon>
        <taxon>Flavobacteriia</taxon>
        <taxon>Flavobacteriales</taxon>
        <taxon>Flavobacteriaceae</taxon>
        <taxon>Asprobacillus</taxon>
    </lineage>
</organism>
<keyword evidence="1" id="KW-0812">Transmembrane</keyword>
<dbReference type="Proteomes" id="UP001257277">
    <property type="component" value="Unassembled WGS sequence"/>
</dbReference>
<keyword evidence="1" id="KW-1133">Transmembrane helix</keyword>
<keyword evidence="1" id="KW-0472">Membrane</keyword>
<gene>
    <name evidence="2" type="ORF">RQM59_00100</name>
</gene>
<sequence>MIVFIGGLIGLGLYYFYTMHQPTYSGFQSIFPLGFIFFFLGISLIYTFYLYKDSDSFKSIGKEIPFIGYKLMLLWAVLTAISLIPALLYLHKVILFISTNKERNI</sequence>
<evidence type="ECO:0008006" key="4">
    <source>
        <dbReference type="Google" id="ProtNLM"/>
    </source>
</evidence>